<keyword evidence="3" id="KW-1185">Reference proteome</keyword>
<gene>
    <name evidence="2" type="ORF">HOV93_33460</name>
</gene>
<accession>A0A7V8V720</accession>
<reference evidence="2 3" key="1">
    <citation type="submission" date="2020-05" db="EMBL/GenBank/DDBJ databases">
        <title>Bremerella alba sp. nov., a novel planctomycete isolated from the surface of the macroalga Fucus spiralis.</title>
        <authorList>
            <person name="Godinho O."/>
            <person name="Botelho R."/>
            <person name="Albuquerque L."/>
            <person name="Wiegand S."/>
            <person name="Da Costa M.S."/>
            <person name="Lobo-Da-Cunha A."/>
            <person name="Jogler C."/>
            <person name="Lage O.M."/>
        </authorList>
    </citation>
    <scope>NUCLEOTIDE SEQUENCE [LARGE SCALE GENOMIC DNA]</scope>
    <source>
        <strain evidence="2 3">FF15</strain>
    </source>
</reference>
<dbReference type="AlphaFoldDB" id="A0A7V8V720"/>
<dbReference type="Proteomes" id="UP000551616">
    <property type="component" value="Unassembled WGS sequence"/>
</dbReference>
<evidence type="ECO:0000313" key="2">
    <source>
        <dbReference type="EMBL" id="MBA2116157.1"/>
    </source>
</evidence>
<name>A0A7V8V720_9BACT</name>
<dbReference type="RefSeq" id="WP_207397580.1">
    <property type="nucleotide sequence ID" value="NZ_JABRWO010000009.1"/>
</dbReference>
<dbReference type="EMBL" id="JABRWO010000009">
    <property type="protein sequence ID" value="MBA2116157.1"/>
    <property type="molecule type" value="Genomic_DNA"/>
</dbReference>
<evidence type="ECO:0000313" key="3">
    <source>
        <dbReference type="Proteomes" id="UP000551616"/>
    </source>
</evidence>
<feature type="domain" description="RNA polymerase sigma-70 ECF-like HTH" evidence="1">
    <location>
        <begin position="15"/>
        <end position="172"/>
    </location>
</feature>
<proteinExistence type="predicted"/>
<dbReference type="InterPro" id="IPR036388">
    <property type="entry name" value="WH-like_DNA-bd_sf"/>
</dbReference>
<evidence type="ECO:0000259" key="1">
    <source>
        <dbReference type="Pfam" id="PF07638"/>
    </source>
</evidence>
<dbReference type="InterPro" id="IPR011517">
    <property type="entry name" value="RNA_pol_sigma70_ECF-like"/>
</dbReference>
<dbReference type="InterPro" id="IPR053812">
    <property type="entry name" value="HTH_Sigma70_ECF-like"/>
</dbReference>
<dbReference type="NCBIfam" id="TIGR02999">
    <property type="entry name" value="Sig-70_X6"/>
    <property type="match status" value="1"/>
</dbReference>
<comment type="caution">
    <text evidence="2">The sequence shown here is derived from an EMBL/GenBank/DDBJ whole genome shotgun (WGS) entry which is preliminary data.</text>
</comment>
<protein>
    <recommendedName>
        <fullName evidence="1">RNA polymerase sigma-70 ECF-like HTH domain-containing protein</fullName>
    </recommendedName>
</protein>
<dbReference type="Pfam" id="PF07638">
    <property type="entry name" value="Sigma70_ECF"/>
    <property type="match status" value="1"/>
</dbReference>
<dbReference type="InterPro" id="IPR013324">
    <property type="entry name" value="RNA_pol_sigma_r3/r4-like"/>
</dbReference>
<organism evidence="2 3">
    <name type="scientific">Bremerella alba</name>
    <dbReference type="NCBI Taxonomy" id="980252"/>
    <lineage>
        <taxon>Bacteria</taxon>
        <taxon>Pseudomonadati</taxon>
        <taxon>Planctomycetota</taxon>
        <taxon>Planctomycetia</taxon>
        <taxon>Pirellulales</taxon>
        <taxon>Pirellulaceae</taxon>
        <taxon>Bremerella</taxon>
    </lineage>
</organism>
<sequence length="186" mass="21123">MTDPPNQSGENRWNQPLYDELHRLAQCALAKETPGHSLQPTLLVNDAYLRLQKQQNLREDDRSMMLAAGANIIRRLLVDYARQRKSQKRGGKTGRGIPLHISVTEDANRIDVLELNDALEAFSKVMPRAAEVVELRFFGGMTGDEIANKLGISLRSVNNDWKFAKAWLYRELGSHAERVNDDDDRP</sequence>
<dbReference type="Gene3D" id="1.10.10.10">
    <property type="entry name" value="Winged helix-like DNA-binding domain superfamily/Winged helix DNA-binding domain"/>
    <property type="match status" value="1"/>
</dbReference>
<dbReference type="SUPFAM" id="SSF88659">
    <property type="entry name" value="Sigma3 and sigma4 domains of RNA polymerase sigma factors"/>
    <property type="match status" value="1"/>
</dbReference>